<dbReference type="SFLD" id="SFLDS00029">
    <property type="entry name" value="Radical_SAM"/>
    <property type="match status" value="1"/>
</dbReference>
<feature type="signal peptide" evidence="5">
    <location>
        <begin position="1"/>
        <end position="22"/>
    </location>
</feature>
<dbReference type="InterPro" id="IPR006638">
    <property type="entry name" value="Elp3/MiaA/NifB-like_rSAM"/>
</dbReference>
<evidence type="ECO:0000259" key="6">
    <source>
        <dbReference type="PROSITE" id="PS51918"/>
    </source>
</evidence>
<dbReference type="PROSITE" id="PS51918">
    <property type="entry name" value="RADICAL_SAM"/>
    <property type="match status" value="1"/>
</dbReference>
<dbReference type="PANTHER" id="PTHR13932">
    <property type="entry name" value="COPROPORPHYRINIGEN III OXIDASE"/>
    <property type="match status" value="1"/>
</dbReference>
<comment type="similarity">
    <text evidence="1">Belongs to the anaerobic coproporphyrinogen-III oxidase family. HemW subfamily.</text>
</comment>
<dbReference type="InParanoid" id="A0A0G4H4P5"/>
<dbReference type="InterPro" id="IPR058240">
    <property type="entry name" value="rSAM_sf"/>
</dbReference>
<evidence type="ECO:0000256" key="4">
    <source>
        <dbReference type="ARBA" id="ARBA00045130"/>
    </source>
</evidence>
<dbReference type="PhylomeDB" id="A0A0G4H4P5"/>
<dbReference type="AlphaFoldDB" id="A0A0G4H4P5"/>
<dbReference type="Proteomes" id="UP000041254">
    <property type="component" value="Unassembled WGS sequence"/>
</dbReference>
<dbReference type="PANTHER" id="PTHR13932:SF5">
    <property type="entry name" value="RADICAL S-ADENOSYL METHIONINE DOMAIN-CONTAINING PROTEIN 1, MITOCHONDRIAL"/>
    <property type="match status" value="1"/>
</dbReference>
<gene>
    <name evidence="7" type="ORF">Vbra_1860</name>
</gene>
<sequence length="566" mass="63030">MKADLHLRLLLITSRLIASVSALPSFIIPTPPLRHGKSRPSARLGAQQSRLHSLRPSSFTQPRSVYVHIPFCRRRCYYCDFPISVVGDSARAQQQQAESYYGVLKREMEATASTWCPPSSADSGGQRVMAEPSIVMDSVWRDEWERAEASGERGVSTVFFGGGTPSLMPPEVIGRIVDDIERLFGPLSAGCEISMEMDPGSFDQDKLRSFLTHGRVNRVSLGVQSFSDKTLQRIGRAHSARDVYRAIEDLRACGVDNWSVDLIGGLPELTVDEWEGTVREAIDVGAPHLSVYDLQVEEGSFFGRWGYQAGESPLPTEDASAQMYRSASRLLRDAGYVHYEVSNYAKEGHQCRHNMAYWENVPFFAFGNGAASFTSLYRFSRPRRLQDYRVWVDRLEREGFLHAAGFHSLAELWDESIHRYEKTHEGTHVDDGQHAQMYSELRRECLSDGLMLGLRLKSGISLSRIAKAHGTDAVNGILRAIDQSSAIERGLVRVFCRPRCDSDSGDEKDLTSGGDALRVMGEGGREVGVCLTDPEGFLLSNDVISSMFACIDQMGWGQLRTTQPAL</sequence>
<dbReference type="GO" id="GO:0004109">
    <property type="term" value="F:coproporphyrinogen oxidase activity"/>
    <property type="evidence" value="ECO:0007669"/>
    <property type="project" value="InterPro"/>
</dbReference>
<feature type="domain" description="Radical SAM core" evidence="6">
    <location>
        <begin position="57"/>
        <end position="337"/>
    </location>
</feature>
<dbReference type="InterPro" id="IPR034505">
    <property type="entry name" value="Coproporphyrinogen-III_oxidase"/>
</dbReference>
<dbReference type="SFLD" id="SFLDF00562">
    <property type="entry name" value="HemN-like__clustered_with_heat"/>
    <property type="match status" value="1"/>
</dbReference>
<dbReference type="GO" id="GO:0005737">
    <property type="term" value="C:cytoplasm"/>
    <property type="evidence" value="ECO:0007669"/>
    <property type="project" value="InterPro"/>
</dbReference>
<evidence type="ECO:0000313" key="8">
    <source>
        <dbReference type="Proteomes" id="UP000041254"/>
    </source>
</evidence>
<accession>A0A0G4H4P5</accession>
<dbReference type="SUPFAM" id="SSF102114">
    <property type="entry name" value="Radical SAM enzymes"/>
    <property type="match status" value="1"/>
</dbReference>
<dbReference type="Pfam" id="PF04055">
    <property type="entry name" value="Radical_SAM"/>
    <property type="match status" value="1"/>
</dbReference>
<comment type="function">
    <text evidence="4">May be a heme chaperone, appears to bind heme. Homologous bacterial proteins do not have oxygen-independent coproporphyrinogen-III oxidase activity. Binds 1 [4Fe-4S] cluster. The cluster is coordinated with 3 cysteines and an exchangeable S-adenosyl-L-methionine.</text>
</comment>
<feature type="chain" id="PRO_5005190975" description="Radical S-adenosyl methionine domain-containing protein 1, mitochondrial" evidence="5">
    <location>
        <begin position="23"/>
        <end position="566"/>
    </location>
</feature>
<dbReference type="OrthoDB" id="431409at2759"/>
<proteinExistence type="inferred from homology"/>
<organism evidence="7 8">
    <name type="scientific">Vitrella brassicaformis (strain CCMP3155)</name>
    <dbReference type="NCBI Taxonomy" id="1169540"/>
    <lineage>
        <taxon>Eukaryota</taxon>
        <taxon>Sar</taxon>
        <taxon>Alveolata</taxon>
        <taxon>Colpodellida</taxon>
        <taxon>Vitrellaceae</taxon>
        <taxon>Vitrella</taxon>
    </lineage>
</organism>
<protein>
    <recommendedName>
        <fullName evidence="2">Radical S-adenosyl methionine domain-containing protein 1, mitochondrial</fullName>
    </recommendedName>
    <alternativeName>
        <fullName evidence="3">Putative heme chaperone</fullName>
    </alternativeName>
</protein>
<reference evidence="7 8" key="1">
    <citation type="submission" date="2014-11" db="EMBL/GenBank/DDBJ databases">
        <authorList>
            <person name="Zhu J."/>
            <person name="Qi W."/>
            <person name="Song R."/>
        </authorList>
    </citation>
    <scope>NUCLEOTIDE SEQUENCE [LARGE SCALE GENOMIC DNA]</scope>
</reference>
<dbReference type="InterPro" id="IPR004559">
    <property type="entry name" value="HemW-like"/>
</dbReference>
<evidence type="ECO:0000256" key="3">
    <source>
        <dbReference type="ARBA" id="ARBA00033094"/>
    </source>
</evidence>
<keyword evidence="8" id="KW-1185">Reference proteome</keyword>
<keyword evidence="5" id="KW-0732">Signal</keyword>
<name>A0A0G4H4P5_VITBC</name>
<dbReference type="GO" id="GO:0051539">
    <property type="term" value="F:4 iron, 4 sulfur cluster binding"/>
    <property type="evidence" value="ECO:0007669"/>
    <property type="project" value="InterPro"/>
</dbReference>
<evidence type="ECO:0000256" key="1">
    <source>
        <dbReference type="ARBA" id="ARBA00006100"/>
    </source>
</evidence>
<dbReference type="EMBL" id="CDMY01001000">
    <property type="protein sequence ID" value="CEM38763.1"/>
    <property type="molecule type" value="Genomic_DNA"/>
</dbReference>
<dbReference type="InterPro" id="IPR007197">
    <property type="entry name" value="rSAM"/>
</dbReference>
<evidence type="ECO:0000256" key="2">
    <source>
        <dbReference type="ARBA" id="ARBA00014678"/>
    </source>
</evidence>
<evidence type="ECO:0000256" key="5">
    <source>
        <dbReference type="SAM" id="SignalP"/>
    </source>
</evidence>
<dbReference type="STRING" id="1169540.A0A0G4H4P5"/>
<dbReference type="VEuPathDB" id="CryptoDB:Vbra_1860"/>
<dbReference type="SMART" id="SM00729">
    <property type="entry name" value="Elp3"/>
    <property type="match status" value="1"/>
</dbReference>
<dbReference type="Gene3D" id="3.30.750.200">
    <property type="match status" value="1"/>
</dbReference>
<dbReference type="GO" id="GO:0006779">
    <property type="term" value="P:porphyrin-containing compound biosynthetic process"/>
    <property type="evidence" value="ECO:0007669"/>
    <property type="project" value="InterPro"/>
</dbReference>
<dbReference type="OMA" id="AYWENVP"/>
<evidence type="ECO:0000313" key="7">
    <source>
        <dbReference type="EMBL" id="CEM38763.1"/>
    </source>
</evidence>
<dbReference type="SFLD" id="SFLDG01065">
    <property type="entry name" value="anaerobic_coproporphyrinogen-I"/>
    <property type="match status" value="1"/>
</dbReference>